<evidence type="ECO:0000313" key="9">
    <source>
        <dbReference type="EMBL" id="KII62791.1"/>
    </source>
</evidence>
<evidence type="ECO:0000256" key="8">
    <source>
        <dbReference type="SAM" id="SignalP"/>
    </source>
</evidence>
<evidence type="ECO:0000256" key="5">
    <source>
        <dbReference type="ARBA" id="ARBA00040503"/>
    </source>
</evidence>
<keyword evidence="10" id="KW-1185">Reference proteome</keyword>
<feature type="coiled-coil region" evidence="6">
    <location>
        <begin position="798"/>
        <end position="825"/>
    </location>
</feature>
<dbReference type="GO" id="GO:0005524">
    <property type="term" value="F:ATP binding"/>
    <property type="evidence" value="ECO:0007669"/>
    <property type="project" value="UniProtKB-KW"/>
</dbReference>
<name>A0A0C2MMD0_THEKT</name>
<feature type="chain" id="PRO_5002152198" description="Hypoxia up-regulated protein 1" evidence="8">
    <location>
        <begin position="21"/>
        <end position="894"/>
    </location>
</feature>
<dbReference type="Pfam" id="PF00012">
    <property type="entry name" value="HSP70"/>
    <property type="match status" value="1"/>
</dbReference>
<dbReference type="GO" id="GO:0034663">
    <property type="term" value="C:endoplasmic reticulum chaperone complex"/>
    <property type="evidence" value="ECO:0007669"/>
    <property type="project" value="TreeGrafter"/>
</dbReference>
<evidence type="ECO:0000313" key="10">
    <source>
        <dbReference type="Proteomes" id="UP000031668"/>
    </source>
</evidence>
<dbReference type="PANTHER" id="PTHR45639">
    <property type="entry name" value="HSC70CB, ISOFORM G-RELATED"/>
    <property type="match status" value="1"/>
</dbReference>
<dbReference type="GO" id="GO:0030968">
    <property type="term" value="P:endoplasmic reticulum unfolded protein response"/>
    <property type="evidence" value="ECO:0007669"/>
    <property type="project" value="TreeGrafter"/>
</dbReference>
<comment type="caution">
    <text evidence="9">The sequence shown here is derived from an EMBL/GenBank/DDBJ whole genome shotgun (WGS) entry which is preliminary data.</text>
</comment>
<sequence length="894" mass="100196">MLSIVFLAFLKLGISQISIGIDFGGTYLKVAYVSVGKPIETVLDRDSRRKTLAIVGVKNGNIVFTDAAKSHDRRNPASVIKNIDRLLGRRFDDPSIVKYRQANPHLKLVKDEQKENITFTPVELFALLLDEVHQYSSSFTNYNVSEFSIAFPPIFDQSRANAVLSASRISKMNLLEILDTSTTISTNYVISRKQFLSTTPGLVMFVDIGSTNTIVTISRVGLDPGSKVNTTVGSYNITGSSYVDVGAEDLDYALSDSLISEFKVKNKISDDIASIHKTRVQFVDQARSVKHCLTSSKECFASIEEVYNDISFRTAITRDLFKEIGAKILDKIADAIDRALVSANISTTDLSEVVIMGGGSLIPSVQEIITQKTGHIPSKVLNTDESNAGGASFHSARAHGLFKVAEFKVPSFVYYPIEIDYNVTVIGPDGNKSMKHHREILYPEHAKFTAKKVLTITNVSEDFTIRVRYAPPGHMFSDLDQLDIMDIDIQGISELVSTTKDIPRHLAIHFRFDSFRILGVHKVSYLLESNKTESIVGQIGKAVMDLFGKGGSKSNDTDTPDADEEVVASSPVEKNVTSETASQSEPSNETKKPKNDNYTVDVRFETRILYLKPPTEEELRVSKEKIHSIHEKERLRKELTKARSDLESGIFENQQAINDQELKVYLTDEEHKVLIETTERISNEFEQEGSTYDTKTLENKLIELKSSVAMAGVRKQEAQNVNRQVENLRLMINNTMTLVGDVFQKSEFAKMVNETLLFDTLNKSISTREWLDKQVKKQEELKPSEKRHLTSAKITKKAKELEESTSQLYQRIRQTNELLEKIQKQLKSGQGISQDTLGELAGSQKAQDTPISEEKVAEDKTPETQSVDDKQAEETTLEDQKAREKIVDDIKYEL</sequence>
<accession>A0A0C2MMD0</accession>
<feature type="compositionally biased region" description="Polar residues" evidence="7">
    <location>
        <begin position="575"/>
        <end position="587"/>
    </location>
</feature>
<keyword evidence="2" id="KW-0547">Nucleotide-binding</keyword>
<proteinExistence type="inferred from homology"/>
<evidence type="ECO:0000256" key="3">
    <source>
        <dbReference type="ARBA" id="ARBA00022840"/>
    </source>
</evidence>
<feature type="region of interest" description="Disordered" evidence="7">
    <location>
        <begin position="838"/>
        <end position="894"/>
    </location>
</feature>
<keyword evidence="3" id="KW-0067">ATP-binding</keyword>
<comment type="similarity">
    <text evidence="1">Belongs to the heat shock protein 70 family.</text>
</comment>
<reference evidence="9 10" key="1">
    <citation type="journal article" date="2014" name="Genome Biol. Evol.">
        <title>The genome of the myxosporean Thelohanellus kitauei shows adaptations to nutrient acquisition within its fish host.</title>
        <authorList>
            <person name="Yang Y."/>
            <person name="Xiong J."/>
            <person name="Zhou Z."/>
            <person name="Huo F."/>
            <person name="Miao W."/>
            <person name="Ran C."/>
            <person name="Liu Y."/>
            <person name="Zhang J."/>
            <person name="Feng J."/>
            <person name="Wang M."/>
            <person name="Wang M."/>
            <person name="Wang L."/>
            <person name="Yao B."/>
        </authorList>
    </citation>
    <scope>NUCLEOTIDE SEQUENCE [LARGE SCALE GENOMIC DNA]</scope>
    <source>
        <strain evidence="9">Wuqing</strain>
    </source>
</reference>
<dbReference type="Gene3D" id="3.30.30.30">
    <property type="match status" value="1"/>
</dbReference>
<dbReference type="PRINTS" id="PR00301">
    <property type="entry name" value="HEATSHOCK70"/>
</dbReference>
<dbReference type="OrthoDB" id="10262720at2759"/>
<feature type="region of interest" description="Disordered" evidence="7">
    <location>
        <begin position="551"/>
        <end position="597"/>
    </location>
</feature>
<dbReference type="Gene3D" id="3.90.640.10">
    <property type="entry name" value="Actin, Chain A, domain 4"/>
    <property type="match status" value="1"/>
</dbReference>
<keyword evidence="6" id="KW-0175">Coiled coil</keyword>
<evidence type="ECO:0000256" key="6">
    <source>
        <dbReference type="SAM" id="Coils"/>
    </source>
</evidence>
<keyword evidence="8" id="KW-0732">Signal</keyword>
<dbReference type="AlphaFoldDB" id="A0A0C2MMD0"/>
<evidence type="ECO:0000256" key="7">
    <source>
        <dbReference type="SAM" id="MobiDB-lite"/>
    </source>
</evidence>
<dbReference type="SUPFAM" id="SSF100934">
    <property type="entry name" value="Heat shock protein 70kD (HSP70), C-terminal subdomain"/>
    <property type="match status" value="1"/>
</dbReference>
<dbReference type="PANTHER" id="PTHR45639:SF3">
    <property type="entry name" value="HYPOXIA UP-REGULATED PROTEIN 1"/>
    <property type="match status" value="1"/>
</dbReference>
<dbReference type="EMBL" id="JWZT01004873">
    <property type="protein sequence ID" value="KII62791.1"/>
    <property type="molecule type" value="Genomic_DNA"/>
</dbReference>
<feature type="signal peptide" evidence="8">
    <location>
        <begin position="1"/>
        <end position="20"/>
    </location>
</feature>
<dbReference type="GO" id="GO:0140662">
    <property type="term" value="F:ATP-dependent protein folding chaperone"/>
    <property type="evidence" value="ECO:0007669"/>
    <property type="project" value="InterPro"/>
</dbReference>
<organism evidence="9 10">
    <name type="scientific">Thelohanellus kitauei</name>
    <name type="common">Myxosporean</name>
    <dbReference type="NCBI Taxonomy" id="669202"/>
    <lineage>
        <taxon>Eukaryota</taxon>
        <taxon>Metazoa</taxon>
        <taxon>Cnidaria</taxon>
        <taxon>Myxozoa</taxon>
        <taxon>Myxosporea</taxon>
        <taxon>Bivalvulida</taxon>
        <taxon>Platysporina</taxon>
        <taxon>Myxobolidae</taxon>
        <taxon>Thelohanellus</taxon>
    </lineage>
</organism>
<dbReference type="InterPro" id="IPR029048">
    <property type="entry name" value="HSP70_C_sf"/>
</dbReference>
<feature type="compositionally biased region" description="Basic and acidic residues" evidence="7">
    <location>
        <begin position="852"/>
        <end position="894"/>
    </location>
</feature>
<evidence type="ECO:0000256" key="2">
    <source>
        <dbReference type="ARBA" id="ARBA00022741"/>
    </source>
</evidence>
<dbReference type="SUPFAM" id="SSF53067">
    <property type="entry name" value="Actin-like ATPase domain"/>
    <property type="match status" value="2"/>
</dbReference>
<evidence type="ECO:0000256" key="1">
    <source>
        <dbReference type="ARBA" id="ARBA00007381"/>
    </source>
</evidence>
<protein>
    <recommendedName>
        <fullName evidence="5">Hypoxia up-regulated protein 1</fullName>
    </recommendedName>
</protein>
<dbReference type="Proteomes" id="UP000031668">
    <property type="component" value="Unassembled WGS sequence"/>
</dbReference>
<dbReference type="InterPro" id="IPR013126">
    <property type="entry name" value="Hsp_70_fam"/>
</dbReference>
<gene>
    <name evidence="9" type="ORF">RF11_08967</name>
</gene>
<keyword evidence="4" id="KW-0143">Chaperone</keyword>
<dbReference type="Gene3D" id="3.30.420.40">
    <property type="match status" value="2"/>
</dbReference>
<dbReference type="InterPro" id="IPR043129">
    <property type="entry name" value="ATPase_NBD"/>
</dbReference>
<evidence type="ECO:0000256" key="4">
    <source>
        <dbReference type="ARBA" id="ARBA00023186"/>
    </source>
</evidence>